<protein>
    <submittedName>
        <fullName evidence="1">Uncharacterized protein</fullName>
    </submittedName>
</protein>
<reference evidence="1 2" key="1">
    <citation type="submission" date="2011-01" db="EMBL/GenBank/DDBJ databases">
        <authorList>
            <person name="Muzny D."/>
            <person name="Qin X."/>
            <person name="Deng J."/>
            <person name="Jiang H."/>
            <person name="Liu Y."/>
            <person name="Qu J."/>
            <person name="Song X.-Z."/>
            <person name="Zhang L."/>
            <person name="Thornton R."/>
            <person name="Coyle M."/>
            <person name="Francisco L."/>
            <person name="Jackson L."/>
            <person name="Javaid M."/>
            <person name="Korchina V."/>
            <person name="Kovar C."/>
            <person name="Mata R."/>
            <person name="Mathew T."/>
            <person name="Ngo R."/>
            <person name="Nguyen L."/>
            <person name="Nguyen N."/>
            <person name="Okwuonu G."/>
            <person name="Ongeri F."/>
            <person name="Pham C."/>
            <person name="Simmons D."/>
            <person name="Wilczek-Boney K."/>
            <person name="Hale W."/>
            <person name="Jakkamsetti A."/>
            <person name="Pham P."/>
            <person name="Ruth R."/>
            <person name="San Lucas F."/>
            <person name="Warren J."/>
            <person name="Zhang J."/>
            <person name="Zhao Z."/>
            <person name="Zhou C."/>
            <person name="Zhu D."/>
            <person name="Lee S."/>
            <person name="Bess C."/>
            <person name="Blankenburg K."/>
            <person name="Forbes L."/>
            <person name="Fu Q."/>
            <person name="Gubbala S."/>
            <person name="Hirani K."/>
            <person name="Jayaseelan J.C."/>
            <person name="Lara F."/>
            <person name="Munidasa M."/>
            <person name="Palculict T."/>
            <person name="Patil S."/>
            <person name="Pu L.-L."/>
            <person name="Saada N."/>
            <person name="Tang L."/>
            <person name="Weissenberger G."/>
            <person name="Zhu Y."/>
            <person name="Hemphill L."/>
            <person name="Shang Y."/>
            <person name="Youmans B."/>
            <person name="Ayvaz T."/>
            <person name="Ross M."/>
            <person name="Santibanez J."/>
            <person name="Aqrawi P."/>
            <person name="Gross S."/>
            <person name="Joshi V."/>
            <person name="Fowler G."/>
            <person name="Nazareth L."/>
            <person name="Reid J."/>
            <person name="Worley K."/>
            <person name="Petrosino J."/>
            <person name="Highlander S."/>
            <person name="Gibbs R."/>
        </authorList>
    </citation>
    <scope>NUCLEOTIDE SEQUENCE [LARGE SCALE GENOMIC DNA]</scope>
    <source>
        <strain evidence="1 2">DSM 16608</strain>
    </source>
</reference>
<dbReference type="EMBL" id="AEWX01000023">
    <property type="protein sequence ID" value="EGC19925.1"/>
    <property type="molecule type" value="Genomic_DNA"/>
</dbReference>
<evidence type="ECO:0000313" key="1">
    <source>
        <dbReference type="EMBL" id="EGC19925.1"/>
    </source>
</evidence>
<accession>F0F7K6</accession>
<keyword evidence="2" id="KW-1185">Reference proteome</keyword>
<gene>
    <name evidence="1" type="ORF">HMPREF9141_1573</name>
</gene>
<dbReference type="Proteomes" id="UP000005697">
    <property type="component" value="Unassembled WGS sequence"/>
</dbReference>
<name>F0F7K6_9BACT</name>
<sequence length="46" mass="5324">MPPHDDISLQVRPIVRPFHFHQTAGRGQICILYKKGLDLFCFVSEL</sequence>
<proteinExistence type="predicted"/>
<organism evidence="1 2">
    <name type="scientific">Prevotella multiformis DSM 16608</name>
    <dbReference type="NCBI Taxonomy" id="888743"/>
    <lineage>
        <taxon>Bacteria</taxon>
        <taxon>Pseudomonadati</taxon>
        <taxon>Bacteroidota</taxon>
        <taxon>Bacteroidia</taxon>
        <taxon>Bacteroidales</taxon>
        <taxon>Prevotellaceae</taxon>
        <taxon>Prevotella</taxon>
    </lineage>
</organism>
<dbReference type="HOGENOM" id="CLU_3187365_0_0_10"/>
<dbReference type="AlphaFoldDB" id="F0F7K6"/>
<evidence type="ECO:0000313" key="2">
    <source>
        <dbReference type="Proteomes" id="UP000005697"/>
    </source>
</evidence>
<dbReference type="STRING" id="888743.HMPREF9141_1573"/>
<comment type="caution">
    <text evidence="1">The sequence shown here is derived from an EMBL/GenBank/DDBJ whole genome shotgun (WGS) entry which is preliminary data.</text>
</comment>